<evidence type="ECO:0000256" key="2">
    <source>
        <dbReference type="ARBA" id="ARBA00022748"/>
    </source>
</evidence>
<dbReference type="EMBL" id="CADCST010000106">
    <property type="protein sequence ID" value="CAA9200802.1"/>
    <property type="molecule type" value="Genomic_DNA"/>
</dbReference>
<dbReference type="InterPro" id="IPR000866">
    <property type="entry name" value="AhpC/TSA"/>
</dbReference>
<keyword evidence="7" id="KW-1185">Reference proteome</keyword>
<comment type="caution">
    <text evidence="6">The sequence shown here is derived from an EMBL/GenBank/DDBJ whole genome shotgun (WGS) entry which is preliminary data.</text>
</comment>
<evidence type="ECO:0000256" key="4">
    <source>
        <dbReference type="ARBA" id="ARBA00023284"/>
    </source>
</evidence>
<dbReference type="PROSITE" id="PS51352">
    <property type="entry name" value="THIOREDOXIN_2"/>
    <property type="match status" value="1"/>
</dbReference>
<reference evidence="6 7" key="1">
    <citation type="submission" date="2020-02" db="EMBL/GenBank/DDBJ databases">
        <authorList>
            <person name="Criscuolo A."/>
        </authorList>
    </citation>
    <scope>NUCLEOTIDE SEQUENCE [LARGE SCALE GENOMIC DNA]</scope>
    <source>
        <strain evidence="6">CECT7796</strain>
    </source>
</reference>
<organism evidence="6 7">
    <name type="scientific">Flavobacterium collinsii</name>
    <dbReference type="NCBI Taxonomy" id="1114861"/>
    <lineage>
        <taxon>Bacteria</taxon>
        <taxon>Pseudomonadati</taxon>
        <taxon>Bacteroidota</taxon>
        <taxon>Flavobacteriia</taxon>
        <taxon>Flavobacteriales</taxon>
        <taxon>Flavobacteriaceae</taxon>
        <taxon>Flavobacterium</taxon>
    </lineage>
</organism>
<dbReference type="Gene3D" id="3.40.30.10">
    <property type="entry name" value="Glutaredoxin"/>
    <property type="match status" value="1"/>
</dbReference>
<dbReference type="SUPFAM" id="SSF52833">
    <property type="entry name" value="Thioredoxin-like"/>
    <property type="match status" value="1"/>
</dbReference>
<name>A0ABN7EMP9_9FLAO</name>
<dbReference type="InterPro" id="IPR036249">
    <property type="entry name" value="Thioredoxin-like_sf"/>
</dbReference>
<keyword evidence="3" id="KW-1015">Disulfide bond</keyword>
<dbReference type="InterPro" id="IPR017937">
    <property type="entry name" value="Thioredoxin_CS"/>
</dbReference>
<protein>
    <submittedName>
        <fullName evidence="6">Thiol-disulfide oxidoreductase ResA</fullName>
    </submittedName>
</protein>
<dbReference type="Pfam" id="PF00578">
    <property type="entry name" value="AhpC-TSA"/>
    <property type="match status" value="1"/>
</dbReference>
<dbReference type="PANTHER" id="PTHR42852:SF6">
    <property type="entry name" value="THIOL:DISULFIDE INTERCHANGE PROTEIN DSBE"/>
    <property type="match status" value="1"/>
</dbReference>
<dbReference type="InterPro" id="IPR013766">
    <property type="entry name" value="Thioredoxin_domain"/>
</dbReference>
<evidence type="ECO:0000313" key="6">
    <source>
        <dbReference type="EMBL" id="CAA9200802.1"/>
    </source>
</evidence>
<feature type="domain" description="Thioredoxin" evidence="5">
    <location>
        <begin position="1"/>
        <end position="133"/>
    </location>
</feature>
<keyword evidence="4" id="KW-0676">Redox-active center</keyword>
<evidence type="ECO:0000259" key="5">
    <source>
        <dbReference type="PROSITE" id="PS51352"/>
    </source>
</evidence>
<evidence type="ECO:0000256" key="1">
    <source>
        <dbReference type="ARBA" id="ARBA00004196"/>
    </source>
</evidence>
<accession>A0ABN7EMP9</accession>
<dbReference type="CDD" id="cd02966">
    <property type="entry name" value="TlpA_like_family"/>
    <property type="match status" value="1"/>
</dbReference>
<evidence type="ECO:0000313" key="7">
    <source>
        <dbReference type="Proteomes" id="UP000474567"/>
    </source>
</evidence>
<keyword evidence="2" id="KW-0201">Cytochrome c-type biogenesis</keyword>
<dbReference type="PANTHER" id="PTHR42852">
    <property type="entry name" value="THIOL:DISULFIDE INTERCHANGE PROTEIN DSBE"/>
    <property type="match status" value="1"/>
</dbReference>
<comment type="subcellular location">
    <subcellularLocation>
        <location evidence="1">Cell envelope</location>
    </subcellularLocation>
</comment>
<dbReference type="PROSITE" id="PS00194">
    <property type="entry name" value="THIOREDOXIN_1"/>
    <property type="match status" value="1"/>
</dbReference>
<gene>
    <name evidence="6" type="primary">resA_10</name>
    <name evidence="6" type="ORF">FLACOL7796_03441</name>
</gene>
<proteinExistence type="predicted"/>
<evidence type="ECO:0000256" key="3">
    <source>
        <dbReference type="ARBA" id="ARBA00023157"/>
    </source>
</evidence>
<dbReference type="InterPro" id="IPR050553">
    <property type="entry name" value="Thioredoxin_ResA/DsbE_sf"/>
</dbReference>
<dbReference type="Proteomes" id="UP000474567">
    <property type="component" value="Unassembled WGS sequence"/>
</dbReference>
<sequence length="133" mass="15436">MMNFMLPNENGVIISTNQFRGSILLLDFWASWCEPCRKQIPEITKVFEKYKNKNFKILSISLDKDKNKWLSASAKEKIQWDNVLEVEEFSSCILKGYEVNTIPATFLIDLDGIIIAENPTIQELDNYLIENVK</sequence>